<evidence type="ECO:0000313" key="2">
    <source>
        <dbReference type="Proteomes" id="UP000310017"/>
    </source>
</evidence>
<sequence>MIEKIKNILKKRKAKLFFVFLFLSGLAWFISNLSNRYQGISTFELEFVNPPDSMMLVNASRSTMDVRLDAVGFQFLMFNLSSKKVEINLSDAIKKGGKYYLTPDSGRRQMEKQMTNGVKILDFGIDTLFFEFYDVISKKVPIKSKAKISFAQNYLLDGAIKITPDSIVLKGPQNEVDSIQFVETNAIELSELNDDFSIIAKLTKAPMLVKTEFSEEHAVLSGKVSRFSEKVVRVPVSIINLPENTVIQTFPNEVNVLVKASVDDLKKVRASDLEVIGDYKSVEGSDQNSIELRISRQPAAIHSVGLSKNQVDFILKRE</sequence>
<proteinExistence type="predicted"/>
<dbReference type="AlphaFoldDB" id="A0A5B7SNR8"/>
<dbReference type="KEGG" id="asag:FGM00_09075"/>
<dbReference type="EMBL" id="CP040710">
    <property type="protein sequence ID" value="QCX00255.1"/>
    <property type="molecule type" value="Genomic_DNA"/>
</dbReference>
<evidence type="ECO:0000313" key="1">
    <source>
        <dbReference type="EMBL" id="QCX00255.1"/>
    </source>
</evidence>
<dbReference type="Pfam" id="PF07949">
    <property type="entry name" value="YbbR"/>
    <property type="match status" value="1"/>
</dbReference>
<dbReference type="RefSeq" id="WP_138852601.1">
    <property type="nucleotide sequence ID" value="NZ_CP040710.1"/>
</dbReference>
<keyword evidence="2" id="KW-1185">Reference proteome</keyword>
<accession>A0A5B7SNR8</accession>
<dbReference type="InterPro" id="IPR012505">
    <property type="entry name" value="YbbR"/>
</dbReference>
<dbReference type="Gene3D" id="2.170.120.30">
    <property type="match status" value="1"/>
</dbReference>
<dbReference type="PANTHER" id="PTHR37804:SF1">
    <property type="entry name" value="CDAA REGULATORY PROTEIN CDAR"/>
    <property type="match status" value="1"/>
</dbReference>
<dbReference type="Proteomes" id="UP000310017">
    <property type="component" value="Chromosome"/>
</dbReference>
<protein>
    <submittedName>
        <fullName evidence="1">YbbR-like domain-containing protein</fullName>
    </submittedName>
</protein>
<reference evidence="1 2" key="1">
    <citation type="submission" date="2019-05" db="EMBL/GenBank/DDBJ databases">
        <title>Genome sequencing of F202Z8.</title>
        <authorList>
            <person name="Kwon Y.M."/>
        </authorList>
    </citation>
    <scope>NUCLEOTIDE SEQUENCE [LARGE SCALE GENOMIC DNA]</scope>
    <source>
        <strain evidence="1 2">F202Z8</strain>
    </source>
</reference>
<dbReference type="OrthoDB" id="1150187at2"/>
<gene>
    <name evidence="1" type="ORF">FGM00_09075</name>
</gene>
<dbReference type="PANTHER" id="PTHR37804">
    <property type="entry name" value="CDAA REGULATORY PROTEIN CDAR"/>
    <property type="match status" value="1"/>
</dbReference>
<name>A0A5B7SNR8_9FLAO</name>
<organism evidence="1 2">
    <name type="scientific">Aggregatimonas sangjinii</name>
    <dbReference type="NCBI Taxonomy" id="2583587"/>
    <lineage>
        <taxon>Bacteria</taxon>
        <taxon>Pseudomonadati</taxon>
        <taxon>Bacteroidota</taxon>
        <taxon>Flavobacteriia</taxon>
        <taxon>Flavobacteriales</taxon>
        <taxon>Flavobacteriaceae</taxon>
        <taxon>Aggregatimonas</taxon>
    </lineage>
</organism>
<dbReference type="InterPro" id="IPR053154">
    <property type="entry name" value="c-di-AMP_regulator"/>
</dbReference>